<dbReference type="Gene3D" id="3.10.450.50">
    <property type="match status" value="1"/>
</dbReference>
<dbReference type="Proteomes" id="UP001499924">
    <property type="component" value="Unassembled WGS sequence"/>
</dbReference>
<gene>
    <name evidence="2" type="ORF">GCM10010531_17090</name>
</gene>
<evidence type="ECO:0000313" key="3">
    <source>
        <dbReference type="Proteomes" id="UP001499924"/>
    </source>
</evidence>
<reference evidence="3" key="1">
    <citation type="journal article" date="2019" name="Int. J. Syst. Evol. Microbiol.">
        <title>The Global Catalogue of Microorganisms (GCM) 10K type strain sequencing project: providing services to taxonomists for standard genome sequencing and annotation.</title>
        <authorList>
            <consortium name="The Broad Institute Genomics Platform"/>
            <consortium name="The Broad Institute Genome Sequencing Center for Infectious Disease"/>
            <person name="Wu L."/>
            <person name="Ma J."/>
        </authorList>
    </citation>
    <scope>NUCLEOTIDE SEQUENCE [LARGE SCALE GENOMIC DNA]</scope>
    <source>
        <strain evidence="3">JCM 15614</strain>
    </source>
</reference>
<name>A0ABP6P1Z3_9ACTN</name>
<keyword evidence="3" id="KW-1185">Reference proteome</keyword>
<proteinExistence type="predicted"/>
<dbReference type="InterPro" id="IPR037401">
    <property type="entry name" value="SnoaL-like"/>
</dbReference>
<dbReference type="InterPro" id="IPR032710">
    <property type="entry name" value="NTF2-like_dom_sf"/>
</dbReference>
<dbReference type="EMBL" id="BAAAVV010000003">
    <property type="protein sequence ID" value="GAA3165207.1"/>
    <property type="molecule type" value="Genomic_DNA"/>
</dbReference>
<dbReference type="SUPFAM" id="SSF54427">
    <property type="entry name" value="NTF2-like"/>
    <property type="match status" value="1"/>
</dbReference>
<feature type="domain" description="SnoaL-like" evidence="1">
    <location>
        <begin position="21"/>
        <end position="116"/>
    </location>
</feature>
<dbReference type="RefSeq" id="WP_344688349.1">
    <property type="nucleotide sequence ID" value="NZ_BAAAVV010000003.1"/>
</dbReference>
<evidence type="ECO:0000259" key="1">
    <source>
        <dbReference type="Pfam" id="PF12680"/>
    </source>
</evidence>
<organism evidence="2 3">
    <name type="scientific">Blastococcus jejuensis</name>
    <dbReference type="NCBI Taxonomy" id="351224"/>
    <lineage>
        <taxon>Bacteria</taxon>
        <taxon>Bacillati</taxon>
        <taxon>Actinomycetota</taxon>
        <taxon>Actinomycetes</taxon>
        <taxon>Geodermatophilales</taxon>
        <taxon>Geodermatophilaceae</taxon>
        <taxon>Blastococcus</taxon>
    </lineage>
</organism>
<protein>
    <recommendedName>
        <fullName evidence="1">SnoaL-like domain-containing protein</fullName>
    </recommendedName>
</protein>
<dbReference type="Pfam" id="PF12680">
    <property type="entry name" value="SnoaL_2"/>
    <property type="match status" value="1"/>
</dbReference>
<sequence>MNEHPQATATAVAMAVAVAVAVAERDPVRLAAAVTDTVRLRALLPGGPIEEHGREAVVARVDGWFADMDTVDLVESAGEPVADRLLVHYRLDLAQRGTRWACTQTAICRIDDGRLATIDLLCSGFREI</sequence>
<comment type="caution">
    <text evidence="2">The sequence shown here is derived from an EMBL/GenBank/DDBJ whole genome shotgun (WGS) entry which is preliminary data.</text>
</comment>
<accession>A0ABP6P1Z3</accession>
<evidence type="ECO:0000313" key="2">
    <source>
        <dbReference type="EMBL" id="GAA3165207.1"/>
    </source>
</evidence>